<keyword evidence="2" id="KW-1185">Reference proteome</keyword>
<sequence>MKIVKYCKATEEKKEEKKREEEEYVRGTFTDESNFITEYYERTIFEVKVLYKDGLVIPSEFNILRLPMVPLQIIDFSWCSKRTKEWAKSIKSKPSYFSLWFGEGAEIKLRFEEYPAFEWRFDFNISSKLNDGDLIEKRKRNGLKKEGWMDLFTIRRTEITGPQVTYQLWLYDYPAEIEFKKWTEQLCYIFNSPVNNFLFDTTTRRNRRYEMTETKTVDWFFNIQSSIESFEIRLKETSEEGMKQVLDKLRTTRNIILDFPSVDGFQHRNNTMFKTEHVVVRKAKWITIDNLLDMKNCLTITLFEHKLSEEDLNLFIQKWVDGHFPHLEYFHLKIEKEESVEFNASNVLKGIEHEYEDDVYRMFKKGEKGTDLMIWTSEGWHIYSKNGLKASVLNMEQDGCYNVNFFVWTEESMIATEDDERFIWPQLF</sequence>
<dbReference type="PANTHER" id="PTHR21503">
    <property type="entry name" value="F-BOX-CONTAINING HYPOTHETICAL PROTEIN C.ELEGANS"/>
    <property type="match status" value="1"/>
</dbReference>
<dbReference type="PANTHER" id="PTHR21503:SF48">
    <property type="entry name" value="F-BOX ASSOCIATED DOMAIN-CONTAINING PROTEIN-RELATED"/>
    <property type="match status" value="1"/>
</dbReference>
<evidence type="ECO:0000313" key="3">
    <source>
        <dbReference type="WBParaSite" id="Csp11.Scaffold628.g7319.t2"/>
    </source>
</evidence>
<evidence type="ECO:0000259" key="1">
    <source>
        <dbReference type="Pfam" id="PF07735"/>
    </source>
</evidence>
<dbReference type="WBParaSite" id="Csp11.Scaffold628.g7319.t2">
    <property type="protein sequence ID" value="Csp11.Scaffold628.g7319.t2"/>
    <property type="gene ID" value="Csp11.Scaffold628.g7319"/>
</dbReference>
<evidence type="ECO:0000313" key="2">
    <source>
        <dbReference type="Proteomes" id="UP000095282"/>
    </source>
</evidence>
<dbReference type="Proteomes" id="UP000095282">
    <property type="component" value="Unplaced"/>
</dbReference>
<organism evidence="2 3">
    <name type="scientific">Caenorhabditis tropicalis</name>
    <dbReference type="NCBI Taxonomy" id="1561998"/>
    <lineage>
        <taxon>Eukaryota</taxon>
        <taxon>Metazoa</taxon>
        <taxon>Ecdysozoa</taxon>
        <taxon>Nematoda</taxon>
        <taxon>Chromadorea</taxon>
        <taxon>Rhabditida</taxon>
        <taxon>Rhabditina</taxon>
        <taxon>Rhabditomorpha</taxon>
        <taxon>Rhabditoidea</taxon>
        <taxon>Rhabditidae</taxon>
        <taxon>Peloderinae</taxon>
        <taxon>Caenorhabditis</taxon>
    </lineage>
</organism>
<dbReference type="AlphaFoldDB" id="A0A1I7TM92"/>
<feature type="domain" description="Sdz-33 F-box" evidence="1">
    <location>
        <begin position="274"/>
        <end position="332"/>
    </location>
</feature>
<proteinExistence type="predicted"/>
<protein>
    <submittedName>
        <fullName evidence="3">FBA_2 domain-containing protein</fullName>
    </submittedName>
</protein>
<dbReference type="InterPro" id="IPR012885">
    <property type="entry name" value="F-box_Sdz-33"/>
</dbReference>
<dbReference type="Pfam" id="PF07735">
    <property type="entry name" value="FBA_2"/>
    <property type="match status" value="1"/>
</dbReference>
<accession>A0A1I7TM92</accession>
<reference evidence="3" key="1">
    <citation type="submission" date="2016-11" db="UniProtKB">
        <authorList>
            <consortium name="WormBaseParasite"/>
        </authorList>
    </citation>
    <scope>IDENTIFICATION</scope>
</reference>
<name>A0A1I7TM92_9PELO</name>